<keyword evidence="1" id="KW-0343">GTPase activation</keyword>
<dbReference type="InterPro" id="IPR032675">
    <property type="entry name" value="LRR_dom_sf"/>
</dbReference>
<dbReference type="GO" id="GO:0048471">
    <property type="term" value="C:perinuclear region of cytoplasm"/>
    <property type="evidence" value="ECO:0007669"/>
    <property type="project" value="TreeGrafter"/>
</dbReference>
<dbReference type="PANTHER" id="PTHR24113">
    <property type="entry name" value="RAN GTPASE-ACTIVATING PROTEIN 1"/>
    <property type="match status" value="1"/>
</dbReference>
<dbReference type="InterPro" id="IPR027038">
    <property type="entry name" value="RanGap"/>
</dbReference>
<dbReference type="GO" id="GO:0005634">
    <property type="term" value="C:nucleus"/>
    <property type="evidence" value="ECO:0007669"/>
    <property type="project" value="TreeGrafter"/>
</dbReference>
<evidence type="ECO:0000256" key="1">
    <source>
        <dbReference type="ARBA" id="ARBA00022468"/>
    </source>
</evidence>
<proteinExistence type="predicted"/>
<dbReference type="OMA" id="YDKRPYK"/>
<evidence type="ECO:0000313" key="5">
    <source>
        <dbReference type="RefSeq" id="XP_017027075.1"/>
    </source>
</evidence>
<name>A0A6P4IFM4_DROKI</name>
<protein>
    <submittedName>
        <fullName evidence="5">Ribonuclease inhibitor</fullName>
    </submittedName>
</protein>
<dbReference type="PANTHER" id="PTHR24113:SF12">
    <property type="entry name" value="RAN GTPASE-ACTIVATING PROTEIN 1"/>
    <property type="match status" value="1"/>
</dbReference>
<dbReference type="SUPFAM" id="SSF52047">
    <property type="entry name" value="RNI-like"/>
    <property type="match status" value="1"/>
</dbReference>
<dbReference type="GO" id="GO:0031267">
    <property type="term" value="F:small GTPase binding"/>
    <property type="evidence" value="ECO:0007669"/>
    <property type="project" value="TreeGrafter"/>
</dbReference>
<reference evidence="5" key="2">
    <citation type="submission" date="2025-08" db="UniProtKB">
        <authorList>
            <consortium name="RefSeq"/>
        </authorList>
    </citation>
    <scope>IDENTIFICATION</scope>
    <source>
        <strain evidence="5">14028-0561.14</strain>
        <tissue evidence="5">Whole fly</tissue>
    </source>
</reference>
<dbReference type="RefSeq" id="XP_017027075.1">
    <property type="nucleotide sequence ID" value="XM_017171586.3"/>
</dbReference>
<dbReference type="Pfam" id="PF13516">
    <property type="entry name" value="LRR_6"/>
    <property type="match status" value="1"/>
</dbReference>
<keyword evidence="3" id="KW-0677">Repeat</keyword>
<dbReference type="InterPro" id="IPR001611">
    <property type="entry name" value="Leu-rich_rpt"/>
</dbReference>
<dbReference type="GO" id="GO:0006913">
    <property type="term" value="P:nucleocytoplasmic transport"/>
    <property type="evidence" value="ECO:0007669"/>
    <property type="project" value="TreeGrafter"/>
</dbReference>
<dbReference type="GO" id="GO:0005829">
    <property type="term" value="C:cytosol"/>
    <property type="evidence" value="ECO:0007669"/>
    <property type="project" value="TreeGrafter"/>
</dbReference>
<dbReference type="GeneID" id="108078026"/>
<accession>A0A6P4IFM4</accession>
<dbReference type="OrthoDB" id="272549at2759"/>
<organism evidence="4 5">
    <name type="scientific">Drosophila kikkawai</name>
    <name type="common">Fruit fly</name>
    <dbReference type="NCBI Taxonomy" id="30033"/>
    <lineage>
        <taxon>Eukaryota</taxon>
        <taxon>Metazoa</taxon>
        <taxon>Ecdysozoa</taxon>
        <taxon>Arthropoda</taxon>
        <taxon>Hexapoda</taxon>
        <taxon>Insecta</taxon>
        <taxon>Pterygota</taxon>
        <taxon>Neoptera</taxon>
        <taxon>Endopterygota</taxon>
        <taxon>Diptera</taxon>
        <taxon>Brachycera</taxon>
        <taxon>Muscomorpha</taxon>
        <taxon>Ephydroidea</taxon>
        <taxon>Drosophilidae</taxon>
        <taxon>Drosophila</taxon>
        <taxon>Sophophora</taxon>
    </lineage>
</organism>
<evidence type="ECO:0000256" key="2">
    <source>
        <dbReference type="ARBA" id="ARBA00022614"/>
    </source>
</evidence>
<evidence type="ECO:0000256" key="3">
    <source>
        <dbReference type="ARBA" id="ARBA00022737"/>
    </source>
</evidence>
<sequence>MCEVLLPCTYQPKESLDDGHTPLFTTLLLRCWQREYDQRPYRDFRFKRLEFEERMRRKFHCVRDFRVIVNYLLSRRLRSVTITGVVVSNWDANLLKDFVRSLIPLSSIHLNLMRLPSEFFAMLCLNAKKMDVMELCLDGTPLSDEDVRLLREFLLVSKTLRGLSVNHCSLTQYNFALIADGLHKSERVSCFSANRLLGGYLSLDTEKIMSMVGSVLMQNRLWSLRLELCELTAQDMIPIAEHLARRKSKLQQLRLANNKIGPDGVLFLLRGNIDGGGYLELLDISSNSIGTHGGEWVAKYLSLSLMLKDLFLTNNDIGAEAINRILTSRRKCCHLERLTLYGNHFDADSARIVRRLLDAKVMLQTELDITFTYDEDLQEYRVIPWR</sequence>
<dbReference type="Proteomes" id="UP001652661">
    <property type="component" value="Chromosome 2R"/>
</dbReference>
<keyword evidence="2" id="KW-0433">Leucine-rich repeat</keyword>
<reference evidence="4" key="1">
    <citation type="submission" date="2025-05" db="UniProtKB">
        <authorList>
            <consortium name="RefSeq"/>
        </authorList>
    </citation>
    <scope>NUCLEOTIDE SEQUENCE [LARGE SCALE GENOMIC DNA]</scope>
    <source>
        <strain evidence="4">14028-0561.14</strain>
    </source>
</reference>
<gene>
    <name evidence="5" type="primary">LOC108078026</name>
</gene>
<dbReference type="GO" id="GO:0005096">
    <property type="term" value="F:GTPase activator activity"/>
    <property type="evidence" value="ECO:0007669"/>
    <property type="project" value="UniProtKB-KW"/>
</dbReference>
<evidence type="ECO:0000313" key="4">
    <source>
        <dbReference type="Proteomes" id="UP001652661"/>
    </source>
</evidence>
<keyword evidence="4" id="KW-1185">Reference proteome</keyword>
<dbReference type="Gene3D" id="3.80.10.10">
    <property type="entry name" value="Ribonuclease Inhibitor"/>
    <property type="match status" value="2"/>
</dbReference>
<dbReference type="AlphaFoldDB" id="A0A6P4IFM4"/>